<proteinExistence type="predicted"/>
<dbReference type="PROSITE" id="PS51819">
    <property type="entry name" value="VOC"/>
    <property type="match status" value="1"/>
</dbReference>
<evidence type="ECO:0000313" key="3">
    <source>
        <dbReference type="EMBL" id="KAJ9625980.1"/>
    </source>
</evidence>
<dbReference type="PANTHER" id="PTHR10374">
    <property type="entry name" value="LACTOYLGLUTATHIONE LYASE GLYOXALASE I"/>
    <property type="match status" value="1"/>
</dbReference>
<dbReference type="EMBL" id="JAPDRN010000085">
    <property type="protein sequence ID" value="KAJ9625980.1"/>
    <property type="molecule type" value="Genomic_DNA"/>
</dbReference>
<dbReference type="Proteomes" id="UP001172681">
    <property type="component" value="Unassembled WGS sequence"/>
</dbReference>
<gene>
    <name evidence="3" type="ORF">H2204_010279</name>
</gene>
<organism evidence="3 4">
    <name type="scientific">Knufia peltigerae</name>
    <dbReference type="NCBI Taxonomy" id="1002370"/>
    <lineage>
        <taxon>Eukaryota</taxon>
        <taxon>Fungi</taxon>
        <taxon>Dikarya</taxon>
        <taxon>Ascomycota</taxon>
        <taxon>Pezizomycotina</taxon>
        <taxon>Eurotiomycetes</taxon>
        <taxon>Chaetothyriomycetidae</taxon>
        <taxon>Chaetothyriales</taxon>
        <taxon>Trichomeriaceae</taxon>
        <taxon>Knufia</taxon>
    </lineage>
</organism>
<sequence length="216" mass="23757">MATNFNPVPTRNSHAAFPLGDMTPGGPAPDDPIALDSATIGLKLNHLCFRIRDPVRSLYFYVTLLGMRTIFTWNTGPLTIIYLGYPQTDAHRSDPKAYSQDMLPDLTHAQGLIELIHIHGSESDESFAARGGYSTGNAPPHLGFSHLGFTCSDARAQIERLRAAGIEIVKDVGVIEKQCLVDEWEEQRGWAKGELHQNFTRVFRGVGLVRDPVSGS</sequence>
<evidence type="ECO:0000256" key="1">
    <source>
        <dbReference type="SAM" id="MobiDB-lite"/>
    </source>
</evidence>
<feature type="domain" description="VOC" evidence="2">
    <location>
        <begin position="43"/>
        <end position="198"/>
    </location>
</feature>
<dbReference type="Gene3D" id="3.10.180.10">
    <property type="entry name" value="2,3-Dihydroxybiphenyl 1,2-Dioxygenase, domain 1"/>
    <property type="match status" value="1"/>
</dbReference>
<dbReference type="SUPFAM" id="SSF54593">
    <property type="entry name" value="Glyoxalase/Bleomycin resistance protein/Dihydroxybiphenyl dioxygenase"/>
    <property type="match status" value="1"/>
</dbReference>
<accession>A0AA39CV49</accession>
<dbReference type="InterPro" id="IPR029068">
    <property type="entry name" value="Glyas_Bleomycin-R_OHBP_Dase"/>
</dbReference>
<protein>
    <recommendedName>
        <fullName evidence="2">VOC domain-containing protein</fullName>
    </recommendedName>
</protein>
<comment type="caution">
    <text evidence="3">The sequence shown here is derived from an EMBL/GenBank/DDBJ whole genome shotgun (WGS) entry which is preliminary data.</text>
</comment>
<evidence type="ECO:0000259" key="2">
    <source>
        <dbReference type="PROSITE" id="PS51819"/>
    </source>
</evidence>
<evidence type="ECO:0000313" key="4">
    <source>
        <dbReference type="Proteomes" id="UP001172681"/>
    </source>
</evidence>
<dbReference type="AlphaFoldDB" id="A0AA39CV49"/>
<dbReference type="InterPro" id="IPR004360">
    <property type="entry name" value="Glyas_Fos-R_dOase_dom"/>
</dbReference>
<dbReference type="Pfam" id="PF00903">
    <property type="entry name" value="Glyoxalase"/>
    <property type="match status" value="1"/>
</dbReference>
<dbReference type="PANTHER" id="PTHR10374:SF19">
    <property type="entry name" value="LYASE (GLO1), PUTATIVE (AFU_ORTHOLOGUE AFUA_2G13550)-RELATED"/>
    <property type="match status" value="1"/>
</dbReference>
<keyword evidence="4" id="KW-1185">Reference proteome</keyword>
<dbReference type="InterPro" id="IPR037523">
    <property type="entry name" value="VOC_core"/>
</dbReference>
<feature type="region of interest" description="Disordered" evidence="1">
    <location>
        <begin position="1"/>
        <end position="23"/>
    </location>
</feature>
<feature type="compositionally biased region" description="Polar residues" evidence="1">
    <location>
        <begin position="1"/>
        <end position="13"/>
    </location>
</feature>
<reference evidence="3" key="1">
    <citation type="submission" date="2022-10" db="EMBL/GenBank/DDBJ databases">
        <title>Culturing micro-colonial fungi from biological soil crusts in the Mojave desert and describing Neophaeococcomyces mojavensis, and introducing the new genera and species Taxawa tesnikishii.</title>
        <authorList>
            <person name="Kurbessoian T."/>
            <person name="Stajich J.E."/>
        </authorList>
    </citation>
    <scope>NUCLEOTIDE SEQUENCE</scope>
    <source>
        <strain evidence="3">TK_35</strain>
    </source>
</reference>
<name>A0AA39CV49_9EURO</name>